<dbReference type="PANTHER" id="PTHR22946">
    <property type="entry name" value="DIENELACTONE HYDROLASE DOMAIN-CONTAINING PROTEIN-RELATED"/>
    <property type="match status" value="1"/>
</dbReference>
<sequence>MLIDEELWQDIPLIHFYNEEMNECSPVLIFLHGFTSAKEHNLHYAYQLVKKGVRVILPDALLHGDRCEGLSEEKMNLQFWNIVLNSIHEVGELYNEIRSRFQPKKLGIAGTSMGGITTCGCLKKYDWIDAAGICMGAPGYNAFADYQLAEFEKAGIPLPLSDEQIEQIHTALSEYDISKTPERLNNRPVIFWHGKKDVTVPMENAVHFYEQARPYYQQPEHLQLIIDENQGHKVNREGMLKVTEFLAKHLTEDETFVF</sequence>
<dbReference type="Proteomes" id="UP001595978">
    <property type="component" value="Unassembled WGS sequence"/>
</dbReference>
<name>A0ABW0R9A8_9BACL</name>
<dbReference type="EMBL" id="JBHSNQ010000013">
    <property type="protein sequence ID" value="MFC5540455.1"/>
    <property type="molecule type" value="Genomic_DNA"/>
</dbReference>
<dbReference type="PANTHER" id="PTHR22946:SF9">
    <property type="entry name" value="POLYKETIDE TRANSFERASE AF380"/>
    <property type="match status" value="1"/>
</dbReference>
<feature type="domain" description="Peptidase S9 prolyl oligopeptidase catalytic" evidence="2">
    <location>
        <begin position="101"/>
        <end position="250"/>
    </location>
</feature>
<comment type="caution">
    <text evidence="3">The sequence shown here is derived from an EMBL/GenBank/DDBJ whole genome shotgun (WGS) entry which is preliminary data.</text>
</comment>
<dbReference type="InterPro" id="IPR029058">
    <property type="entry name" value="AB_hydrolase_fold"/>
</dbReference>
<dbReference type="SUPFAM" id="SSF53474">
    <property type="entry name" value="alpha/beta-Hydrolases"/>
    <property type="match status" value="1"/>
</dbReference>
<reference evidence="4" key="1">
    <citation type="journal article" date="2019" name="Int. J. Syst. Evol. Microbiol.">
        <title>The Global Catalogue of Microorganisms (GCM) 10K type strain sequencing project: providing services to taxonomists for standard genome sequencing and annotation.</title>
        <authorList>
            <consortium name="The Broad Institute Genomics Platform"/>
            <consortium name="The Broad Institute Genome Sequencing Center for Infectious Disease"/>
            <person name="Wu L."/>
            <person name="Ma J."/>
        </authorList>
    </citation>
    <scope>NUCLEOTIDE SEQUENCE [LARGE SCALE GENOMIC DNA]</scope>
    <source>
        <strain evidence="4">CCUG 56331</strain>
    </source>
</reference>
<accession>A0ABW0R9A8</accession>
<evidence type="ECO:0000259" key="2">
    <source>
        <dbReference type="Pfam" id="PF00326"/>
    </source>
</evidence>
<proteinExistence type="predicted"/>
<evidence type="ECO:0000256" key="1">
    <source>
        <dbReference type="ARBA" id="ARBA00022801"/>
    </source>
</evidence>
<keyword evidence="1" id="KW-0378">Hydrolase</keyword>
<evidence type="ECO:0000313" key="4">
    <source>
        <dbReference type="Proteomes" id="UP001595978"/>
    </source>
</evidence>
<dbReference type="InterPro" id="IPR050261">
    <property type="entry name" value="FrsA_esterase"/>
</dbReference>
<organism evidence="3 4">
    <name type="scientific">Ureibacillus suwonensis</name>
    <dbReference type="NCBI Taxonomy" id="313007"/>
    <lineage>
        <taxon>Bacteria</taxon>
        <taxon>Bacillati</taxon>
        <taxon>Bacillota</taxon>
        <taxon>Bacilli</taxon>
        <taxon>Bacillales</taxon>
        <taxon>Caryophanaceae</taxon>
        <taxon>Ureibacillus</taxon>
    </lineage>
</organism>
<dbReference type="Gene3D" id="3.40.50.1820">
    <property type="entry name" value="alpha/beta hydrolase"/>
    <property type="match status" value="1"/>
</dbReference>
<protein>
    <submittedName>
        <fullName evidence="3">Prolyl oligopeptidase family serine peptidase</fullName>
    </submittedName>
</protein>
<keyword evidence="4" id="KW-1185">Reference proteome</keyword>
<dbReference type="Pfam" id="PF00326">
    <property type="entry name" value="Peptidase_S9"/>
    <property type="match status" value="1"/>
</dbReference>
<gene>
    <name evidence="3" type="ORF">ACFPOH_01420</name>
</gene>
<dbReference type="RefSeq" id="WP_342470102.1">
    <property type="nucleotide sequence ID" value="NZ_JBHSNQ010000013.1"/>
</dbReference>
<dbReference type="InterPro" id="IPR001375">
    <property type="entry name" value="Peptidase_S9_cat"/>
</dbReference>
<evidence type="ECO:0000313" key="3">
    <source>
        <dbReference type="EMBL" id="MFC5540455.1"/>
    </source>
</evidence>